<dbReference type="NCBIfam" id="NF046112">
    <property type="entry name" value="MSMEG_6209_Nter"/>
    <property type="match status" value="1"/>
</dbReference>
<evidence type="ECO:0000313" key="2">
    <source>
        <dbReference type="Proteomes" id="UP000318693"/>
    </source>
</evidence>
<dbReference type="EMBL" id="VJXR01000009">
    <property type="protein sequence ID" value="TRW46505.1"/>
    <property type="molecule type" value="Genomic_DNA"/>
</dbReference>
<dbReference type="Gene3D" id="1.10.8.1060">
    <property type="entry name" value="Corynebacterium glutamicum thioredoxin-dependent arsenate reductase, N-terminal domain"/>
    <property type="match status" value="1"/>
</dbReference>
<accession>A0A552WUX9</accession>
<keyword evidence="2" id="KW-1185">Reference proteome</keyword>
<reference evidence="1 2" key="1">
    <citation type="submission" date="2019-07" db="EMBL/GenBank/DDBJ databases">
        <title>Georgenia wutianyii sp. nov. and Georgenia *** sp. nov. isolated from plateau pika (Ochotona curzoniae) in the Qinghai-Tibet plateau of China.</title>
        <authorList>
            <person name="Tian Z."/>
        </authorList>
    </citation>
    <scope>NUCLEOTIDE SEQUENCE [LARGE SCALE GENOMIC DNA]</scope>
    <source>
        <strain evidence="1 2">Z446</strain>
    </source>
</reference>
<organism evidence="1 2">
    <name type="scientific">Georgenia yuyongxinii</name>
    <dbReference type="NCBI Taxonomy" id="2589797"/>
    <lineage>
        <taxon>Bacteria</taxon>
        <taxon>Bacillati</taxon>
        <taxon>Actinomycetota</taxon>
        <taxon>Actinomycetes</taxon>
        <taxon>Micrococcales</taxon>
        <taxon>Bogoriellaceae</taxon>
        <taxon>Georgenia</taxon>
    </lineage>
</organism>
<comment type="caution">
    <text evidence="1">The sequence shown here is derived from an EMBL/GenBank/DDBJ whole genome shotgun (WGS) entry which is preliminary data.</text>
</comment>
<dbReference type="RefSeq" id="WP_143417459.1">
    <property type="nucleotide sequence ID" value="NZ_VJXR01000009.1"/>
</dbReference>
<name>A0A552WUX9_9MICO</name>
<gene>
    <name evidence="1" type="ORF">FJ693_05155</name>
</gene>
<protein>
    <recommendedName>
        <fullName evidence="3">DUF3562 domain-containing protein</fullName>
    </recommendedName>
</protein>
<dbReference type="Proteomes" id="UP000318693">
    <property type="component" value="Unassembled WGS sequence"/>
</dbReference>
<proteinExistence type="predicted"/>
<dbReference type="AlphaFoldDB" id="A0A552WUX9"/>
<sequence length="70" mass="7644">MASRADELHQLDIIIERLAGAHAGTPREHIVATVHAAYARFDASPVRDFVPMLVERAVRRQLGSPVAQAS</sequence>
<evidence type="ECO:0008006" key="3">
    <source>
        <dbReference type="Google" id="ProtNLM"/>
    </source>
</evidence>
<evidence type="ECO:0000313" key="1">
    <source>
        <dbReference type="EMBL" id="TRW46505.1"/>
    </source>
</evidence>